<sequence length="457" mass="51241">MLETAVFADGTKAGGVAMVGGGGGAGGGYSAVEDKAWASIRGDMFREYPYCRFARFHVKGFEKQYLKKGAKAYEGRWRVDYKASLLNGGRKAARRMIEEREAKRKKDEEEKKKKKKKRRLGRKKKKKNPRGAKAGDERAVVVAAAATPAPMNRTISYIHIGKAGGSSMSCYIRAAFPYMKDMHCRMSSFPSDDPSGPPESAISRQTDCYAHYDTDKQCYFINKSFLFNVRHPIHRIASWYLYEHVWNSPFTYNIRRTTDGARCGNLMLSTCYRSFDELATVGLRGPRPSRKRRLRVGNDLTEGECSHWAWAAVQGEVPANFHNVFNYDWYASDILSRDDAKSESESEGTEIFAVRMEHLDEDWRNLDVFVGGTGDALPNVDVPVNSASDKALPVADKSVSGGGIANLCRALCGEIQIYKALLARASNLVEDDRRASLEELRETCPEEVDLRPRTCEE</sequence>
<organism evidence="2">
    <name type="scientific">Odontella aurita</name>
    <dbReference type="NCBI Taxonomy" id="265563"/>
    <lineage>
        <taxon>Eukaryota</taxon>
        <taxon>Sar</taxon>
        <taxon>Stramenopiles</taxon>
        <taxon>Ochrophyta</taxon>
        <taxon>Bacillariophyta</taxon>
        <taxon>Mediophyceae</taxon>
        <taxon>Biddulphiophycidae</taxon>
        <taxon>Eupodiscales</taxon>
        <taxon>Odontellaceae</taxon>
        <taxon>Odontella</taxon>
    </lineage>
</organism>
<protein>
    <recommendedName>
        <fullName evidence="3">Sulfotransferase domain-containing protein</fullName>
    </recommendedName>
</protein>
<accession>A0A7S4ND45</accession>
<dbReference type="Gene3D" id="3.40.50.300">
    <property type="entry name" value="P-loop containing nucleotide triphosphate hydrolases"/>
    <property type="match status" value="1"/>
</dbReference>
<evidence type="ECO:0000313" key="2">
    <source>
        <dbReference type="EMBL" id="CAE2279121.1"/>
    </source>
</evidence>
<proteinExistence type="predicted"/>
<feature type="region of interest" description="Disordered" evidence="1">
    <location>
        <begin position="99"/>
        <end position="137"/>
    </location>
</feature>
<feature type="compositionally biased region" description="Basic residues" evidence="1">
    <location>
        <begin position="112"/>
        <end position="130"/>
    </location>
</feature>
<gene>
    <name evidence="2" type="ORF">OAUR00152_LOCUS36581</name>
</gene>
<dbReference type="AlphaFoldDB" id="A0A7S4ND45"/>
<name>A0A7S4ND45_9STRA</name>
<reference evidence="2" key="1">
    <citation type="submission" date="2021-01" db="EMBL/GenBank/DDBJ databases">
        <authorList>
            <person name="Corre E."/>
            <person name="Pelletier E."/>
            <person name="Niang G."/>
            <person name="Scheremetjew M."/>
            <person name="Finn R."/>
            <person name="Kale V."/>
            <person name="Holt S."/>
            <person name="Cochrane G."/>
            <person name="Meng A."/>
            <person name="Brown T."/>
            <person name="Cohen L."/>
        </authorList>
    </citation>
    <scope>NUCLEOTIDE SEQUENCE</scope>
    <source>
        <strain evidence="2">Isolate 1302-5</strain>
    </source>
</reference>
<feature type="compositionally biased region" description="Basic and acidic residues" evidence="1">
    <location>
        <begin position="99"/>
        <end position="111"/>
    </location>
</feature>
<evidence type="ECO:0008006" key="3">
    <source>
        <dbReference type="Google" id="ProtNLM"/>
    </source>
</evidence>
<dbReference type="EMBL" id="HBKQ01053134">
    <property type="protein sequence ID" value="CAE2279121.1"/>
    <property type="molecule type" value="Transcribed_RNA"/>
</dbReference>
<evidence type="ECO:0000256" key="1">
    <source>
        <dbReference type="SAM" id="MobiDB-lite"/>
    </source>
</evidence>
<dbReference type="InterPro" id="IPR027417">
    <property type="entry name" value="P-loop_NTPase"/>
</dbReference>